<protein>
    <submittedName>
        <fullName evidence="1">Uncharacterized protein</fullName>
    </submittedName>
</protein>
<evidence type="ECO:0000313" key="1">
    <source>
        <dbReference type="EMBL" id="PWR72513.1"/>
    </source>
</evidence>
<reference evidence="1 2" key="1">
    <citation type="submission" date="2018-05" db="EMBL/GenBank/DDBJ databases">
        <title>Draft genome of Methanospirillum lacunae Ki8-1.</title>
        <authorList>
            <person name="Dueholm M.S."/>
            <person name="Nielsen P.H."/>
            <person name="Bakmann L.F."/>
            <person name="Otzen D.E."/>
        </authorList>
    </citation>
    <scope>NUCLEOTIDE SEQUENCE [LARGE SCALE GENOMIC DNA]</scope>
    <source>
        <strain evidence="1 2">Ki8-1</strain>
    </source>
</reference>
<dbReference type="GO" id="GO:0006355">
    <property type="term" value="P:regulation of DNA-templated transcription"/>
    <property type="evidence" value="ECO:0007669"/>
    <property type="project" value="InterPro"/>
</dbReference>
<dbReference type="OrthoDB" id="77792at2157"/>
<accession>A0A2V2NB46</accession>
<organism evidence="1 2">
    <name type="scientific">Methanospirillum lacunae</name>
    <dbReference type="NCBI Taxonomy" id="668570"/>
    <lineage>
        <taxon>Archaea</taxon>
        <taxon>Methanobacteriati</taxon>
        <taxon>Methanobacteriota</taxon>
        <taxon>Stenosarchaea group</taxon>
        <taxon>Methanomicrobia</taxon>
        <taxon>Methanomicrobiales</taxon>
        <taxon>Methanospirillaceae</taxon>
        <taxon>Methanospirillum</taxon>
    </lineage>
</organism>
<dbReference type="EMBL" id="QGMY01000006">
    <property type="protein sequence ID" value="PWR72513.1"/>
    <property type="molecule type" value="Genomic_DNA"/>
</dbReference>
<keyword evidence="2" id="KW-1185">Reference proteome</keyword>
<dbReference type="SUPFAM" id="SSF47598">
    <property type="entry name" value="Ribbon-helix-helix"/>
    <property type="match status" value="1"/>
</dbReference>
<dbReference type="GeneID" id="97548818"/>
<dbReference type="AlphaFoldDB" id="A0A2V2NB46"/>
<gene>
    <name evidence="1" type="ORF">DK846_05960</name>
</gene>
<evidence type="ECO:0000313" key="2">
    <source>
        <dbReference type="Proteomes" id="UP000245657"/>
    </source>
</evidence>
<comment type="caution">
    <text evidence="1">The sequence shown here is derived from an EMBL/GenBank/DDBJ whole genome shotgun (WGS) entry which is preliminary data.</text>
</comment>
<sequence>MSNKFEDNKEHFSARISAYLVQKIKEKAKNEGRSVTSVVEEAFLQFFKDELPGLCKSCKFMNEPPDRFCNRCGKPLVEEAWEDYFKNFEEFWKKDEYMEKLKQMISDNQHPGN</sequence>
<dbReference type="Proteomes" id="UP000245657">
    <property type="component" value="Unassembled WGS sequence"/>
</dbReference>
<dbReference type="InterPro" id="IPR010985">
    <property type="entry name" value="Ribbon_hlx_hlx"/>
</dbReference>
<name>A0A2V2NB46_9EURY</name>
<dbReference type="RefSeq" id="WP_109968025.1">
    <property type="nucleotide sequence ID" value="NZ_CP176093.1"/>
</dbReference>
<proteinExistence type="predicted"/>